<gene>
    <name evidence="1" type="ORF">IAR63_17835</name>
</gene>
<dbReference type="Proteomes" id="UP000516013">
    <property type="component" value="Plasmid p-r.curvispora1"/>
</dbReference>
<name>A0A7H0F5M6_9CYAN</name>
<reference evidence="1 2" key="1">
    <citation type="submission" date="2020-08" db="EMBL/GenBank/DDBJ databases">
        <title>Complete genome sequence of Raphidiopsis curvispora isolated from drinking water reservoir in South Korea.</title>
        <authorList>
            <person name="Jeong J."/>
        </authorList>
    </citation>
    <scope>NUCLEOTIDE SEQUENCE [LARGE SCALE GENOMIC DNA]</scope>
    <source>
        <strain evidence="1 2">GIHE-G1</strain>
        <plasmid evidence="1 2">p-r.curvispora1</plasmid>
    </source>
</reference>
<dbReference type="KEGG" id="ccur:IAR63_17835"/>
<protein>
    <submittedName>
        <fullName evidence="1">Uncharacterized protein</fullName>
    </submittedName>
</protein>
<dbReference type="RefSeq" id="WP_187707522.1">
    <property type="nucleotide sequence ID" value="NZ_CP060823.1"/>
</dbReference>
<dbReference type="AlphaFoldDB" id="A0A7H0F5M6"/>
<sequence>MNKILHRERRHNTLTVLLLLFGGLVLLTPLSRELVFWEEVTFCVRKKCWNGVRHLVAVELRNNMELMQAVKVVKVIPSDDALAPYFALGGTALLITAASISHKLTQDQAAQLLSSLRGIKGRELREDMQEEYALDLHRHTLASTAQVEQEVISREAMTTLASIQSEQEQQLAYLEGQQQGEIDLLEHANKVAELRLSLKEKEEKLKVTAQPKNPKEQLIKKMKGHEGGWLWDVLNSLKPLWLVGNQGSGKTTAGATLALARKVLLEREVNMIVDRHGDSENGELWKLFPEAMLAISADEIGQSLIESIQDWGNRMKMKPKPPVVQVIVDEFTALRELVGDISDTWFKLSCTDTRKGQVQVIGITHNTTNESFPAGTVGTRKAGTILLEKFSANNETPLPRVVIRWGLTDSKGNPLEDEERTWPGWFNIDELNGVT</sequence>
<geneLocation type="plasmid" evidence="1 2">
    <name>p-r.curvispora1</name>
</geneLocation>
<evidence type="ECO:0000313" key="2">
    <source>
        <dbReference type="Proteomes" id="UP000516013"/>
    </source>
</evidence>
<organism evidence="1 2">
    <name type="scientific">Cylindrospermopsis curvispora GIHE-G1</name>
    <dbReference type="NCBI Taxonomy" id="2666332"/>
    <lineage>
        <taxon>Bacteria</taxon>
        <taxon>Bacillati</taxon>
        <taxon>Cyanobacteriota</taxon>
        <taxon>Cyanophyceae</taxon>
        <taxon>Nostocales</taxon>
        <taxon>Aphanizomenonaceae</taxon>
        <taxon>Cylindrospermopsis</taxon>
    </lineage>
</organism>
<accession>A0A7H0F5M6</accession>
<keyword evidence="2" id="KW-1185">Reference proteome</keyword>
<evidence type="ECO:0000313" key="1">
    <source>
        <dbReference type="EMBL" id="QNP31342.1"/>
    </source>
</evidence>
<proteinExistence type="predicted"/>
<keyword evidence="1" id="KW-0614">Plasmid</keyword>
<dbReference type="EMBL" id="CP060823">
    <property type="protein sequence ID" value="QNP31342.1"/>
    <property type="molecule type" value="Genomic_DNA"/>
</dbReference>